<sequence>MKICLQCMMLFAFMCGSNSDDVKCNPLQFFTNSFLDVTASNSATEQNVTMMDKIMTTSREQCLEACCNQISDGCTVAVFSEMDAECYLYQCSPVDRCVVSSSDNNTTIFIGQTSTTSTESGFTIYSTQASTTVPLSQTTEVAKVSTVDQSTRTTSTPVKVIHYLGNTMSSSTDSQETITTQKNEEAVQTTNSTVGHDTADVNQMKESLNNIPTDLSSTPVQKTLKKTTVADDKSSEKSSLTSTTVEHGTTPDNPKQTSSTKGPATLATLSKHFTSESQVPPPTSSSHNDLATESATSFFSAGSTTVSKTEEGVRTTEAVQTTESTSITMNVTEIITEKMSTENIITTDFNSTKTTTTESNTPTSRTTNSYVTHTSILLTTNRGTTPEDEALTAVTTSNSQTILASNVTLLNQTDHMSSTENTQLQSVMISITNTTLTMGTSTDELIKELHQLSNTNTTQSNTSELIVINKQGADQIKMNNTLPSIDFSEDLVVSGALIAALSFGILFFFAMLILVGRRCFEGWKRRHYSRIDYLVNGMYN</sequence>
<dbReference type="Proteomes" id="UP001634394">
    <property type="component" value="Unassembled WGS sequence"/>
</dbReference>
<evidence type="ECO:0000256" key="5">
    <source>
        <dbReference type="SAM" id="Phobius"/>
    </source>
</evidence>
<dbReference type="AlphaFoldDB" id="A0ABD3XD45"/>
<feature type="chain" id="PRO_5044843906" description="MANSC domain-containing protein" evidence="6">
    <location>
        <begin position="20"/>
        <end position="540"/>
    </location>
</feature>
<feature type="region of interest" description="Disordered" evidence="4">
    <location>
        <begin position="299"/>
        <end position="321"/>
    </location>
</feature>
<gene>
    <name evidence="9" type="ORF">ACJMK2_029727</name>
</gene>
<feature type="transmembrane region" description="Helical" evidence="5">
    <location>
        <begin position="491"/>
        <end position="516"/>
    </location>
</feature>
<keyword evidence="2 5" id="KW-0472">Membrane</keyword>
<feature type="domain" description="MANSC" evidence="8">
    <location>
        <begin position="32"/>
        <end position="108"/>
    </location>
</feature>
<dbReference type="PROSITE" id="PS50986">
    <property type="entry name" value="MANSC"/>
    <property type="match status" value="1"/>
</dbReference>
<evidence type="ECO:0000313" key="9">
    <source>
        <dbReference type="EMBL" id="KAL3883466.1"/>
    </source>
</evidence>
<evidence type="ECO:0000256" key="2">
    <source>
        <dbReference type="ARBA" id="ARBA00023136"/>
    </source>
</evidence>
<dbReference type="GO" id="GO:0016020">
    <property type="term" value="C:membrane"/>
    <property type="evidence" value="ECO:0007669"/>
    <property type="project" value="UniProtKB-SubCell"/>
</dbReference>
<feature type="compositionally biased region" description="Polar residues" evidence="4">
    <location>
        <begin position="208"/>
        <end position="221"/>
    </location>
</feature>
<evidence type="ECO:0000313" key="10">
    <source>
        <dbReference type="Proteomes" id="UP001634394"/>
    </source>
</evidence>
<organism evidence="9 10">
    <name type="scientific">Sinanodonta woodiana</name>
    <name type="common">Chinese pond mussel</name>
    <name type="synonym">Anodonta woodiana</name>
    <dbReference type="NCBI Taxonomy" id="1069815"/>
    <lineage>
        <taxon>Eukaryota</taxon>
        <taxon>Metazoa</taxon>
        <taxon>Spiralia</taxon>
        <taxon>Lophotrochozoa</taxon>
        <taxon>Mollusca</taxon>
        <taxon>Bivalvia</taxon>
        <taxon>Autobranchia</taxon>
        <taxon>Heteroconchia</taxon>
        <taxon>Palaeoheterodonta</taxon>
        <taxon>Unionida</taxon>
        <taxon>Unionoidea</taxon>
        <taxon>Unionidae</taxon>
        <taxon>Unioninae</taxon>
        <taxon>Sinanodonta</taxon>
    </lineage>
</organism>
<evidence type="ECO:0000256" key="3">
    <source>
        <dbReference type="ARBA" id="ARBA00023180"/>
    </source>
</evidence>
<accession>A0ABD3XD45</accession>
<evidence type="ECO:0000256" key="4">
    <source>
        <dbReference type="SAM" id="MobiDB-lite"/>
    </source>
</evidence>
<dbReference type="EMBL" id="JBJQND010000003">
    <property type="protein sequence ID" value="KAL3883466.1"/>
    <property type="molecule type" value="Genomic_DNA"/>
</dbReference>
<comment type="subcellular location">
    <subcellularLocation>
        <location evidence="1">Membrane</location>
    </subcellularLocation>
</comment>
<evidence type="ECO:0000259" key="8">
    <source>
        <dbReference type="PROSITE" id="PS50986"/>
    </source>
</evidence>
<protein>
    <recommendedName>
        <fullName evidence="11">MANSC domain-containing protein</fullName>
    </recommendedName>
</protein>
<dbReference type="InterPro" id="IPR013980">
    <property type="entry name" value="MANSC_dom"/>
</dbReference>
<evidence type="ECO:0008006" key="11">
    <source>
        <dbReference type="Google" id="ProtNLM"/>
    </source>
</evidence>
<evidence type="ECO:0000256" key="6">
    <source>
        <dbReference type="SAM" id="SignalP"/>
    </source>
</evidence>
<dbReference type="InterPro" id="IPR003609">
    <property type="entry name" value="Pan_app"/>
</dbReference>
<feature type="domain" description="Apple" evidence="7">
    <location>
        <begin position="24"/>
        <end position="113"/>
    </location>
</feature>
<name>A0ABD3XD45_SINWO</name>
<feature type="region of interest" description="Disordered" evidence="4">
    <location>
        <begin position="208"/>
        <end position="263"/>
    </location>
</feature>
<keyword evidence="6" id="KW-0732">Signal</keyword>
<keyword evidence="5" id="KW-1133">Transmembrane helix</keyword>
<feature type="signal peptide" evidence="6">
    <location>
        <begin position="1"/>
        <end position="19"/>
    </location>
</feature>
<dbReference type="PROSITE" id="PS50948">
    <property type="entry name" value="PAN"/>
    <property type="match status" value="1"/>
</dbReference>
<evidence type="ECO:0000259" key="7">
    <source>
        <dbReference type="PROSITE" id="PS50948"/>
    </source>
</evidence>
<keyword evidence="10" id="KW-1185">Reference proteome</keyword>
<reference evidence="9 10" key="1">
    <citation type="submission" date="2024-11" db="EMBL/GenBank/DDBJ databases">
        <title>Chromosome-level genome assembly of the freshwater bivalve Anodonta woodiana.</title>
        <authorList>
            <person name="Chen X."/>
        </authorList>
    </citation>
    <scope>NUCLEOTIDE SEQUENCE [LARGE SCALE GENOMIC DNA]</scope>
    <source>
        <strain evidence="9">MN2024</strain>
        <tissue evidence="9">Gills</tissue>
    </source>
</reference>
<evidence type="ECO:0000256" key="1">
    <source>
        <dbReference type="ARBA" id="ARBA00004370"/>
    </source>
</evidence>
<feature type="compositionally biased region" description="Polar residues" evidence="4">
    <location>
        <begin position="245"/>
        <end position="263"/>
    </location>
</feature>
<keyword evidence="5" id="KW-0812">Transmembrane</keyword>
<keyword evidence="3" id="KW-0325">Glycoprotein</keyword>
<proteinExistence type="predicted"/>
<comment type="caution">
    <text evidence="9">The sequence shown here is derived from an EMBL/GenBank/DDBJ whole genome shotgun (WGS) entry which is preliminary data.</text>
</comment>